<comment type="caution">
    <text evidence="9">The sequence shown here is derived from an EMBL/GenBank/DDBJ whole genome shotgun (WGS) entry which is preliminary data.</text>
</comment>
<dbReference type="Gene3D" id="3.10.10.10">
    <property type="entry name" value="HIV Type 1 Reverse Transcriptase, subunit A, domain 1"/>
    <property type="match status" value="1"/>
</dbReference>
<dbReference type="AlphaFoldDB" id="A0ABD3JGC7"/>
<accession>A0ABD3JGC7</accession>
<name>A0ABD3JGC7_EUCGL</name>
<evidence type="ECO:0000256" key="5">
    <source>
        <dbReference type="ARBA" id="ARBA00022759"/>
    </source>
</evidence>
<keyword evidence="6" id="KW-0378">Hydrolase</keyword>
<keyword evidence="2" id="KW-0808">Transferase</keyword>
<sequence>MKKDGRVRVCVDYRDLNKASPKDDFPLPHIDVLVDSTAGFDLFSFMDGFSGYNQIRMKDEDKEKTAFITPWGTFHYKVMPFGLKNAGATYQRAMVTLFHDMMHEEIEVYVDDMIAKTRPGKSHWIEVASYANVTARNVVKFIRRDIIARYGVPEAIVTDNGTNLNNKFVDELFSEFKIRHLNSSPYRPQMNGAVEAANKNIKKILAKTAENYRDWHDRLPFALMAYRTSIRTSTGATPFSLVYGMEAVLPVEVEIPSLRVLSQVELSEAEWTQQRFEQLNLIDEKRLKALCHGQTYQQRVAKSFNRKVRPRHFEVNDLVLRKVLPIFLIPEANLLQIIAARIW</sequence>
<dbReference type="SUPFAM" id="SSF56672">
    <property type="entry name" value="DNA/RNA polymerases"/>
    <property type="match status" value="1"/>
</dbReference>
<keyword evidence="1" id="KW-0645">Protease</keyword>
<dbReference type="Proteomes" id="UP001634007">
    <property type="component" value="Unassembled WGS sequence"/>
</dbReference>
<evidence type="ECO:0000256" key="7">
    <source>
        <dbReference type="ARBA" id="ARBA00022918"/>
    </source>
</evidence>
<evidence type="ECO:0000259" key="8">
    <source>
        <dbReference type="PROSITE" id="PS50994"/>
    </source>
</evidence>
<proteinExistence type="predicted"/>
<dbReference type="Pfam" id="PF00078">
    <property type="entry name" value="RVT_1"/>
    <property type="match status" value="1"/>
</dbReference>
<dbReference type="EMBL" id="JBJKBG010000008">
    <property type="protein sequence ID" value="KAL3727141.1"/>
    <property type="molecule type" value="Genomic_DNA"/>
</dbReference>
<dbReference type="PROSITE" id="PS50994">
    <property type="entry name" value="INTEGRASE"/>
    <property type="match status" value="1"/>
</dbReference>
<evidence type="ECO:0000313" key="9">
    <source>
        <dbReference type="EMBL" id="KAL3727141.1"/>
    </source>
</evidence>
<reference evidence="9 10" key="1">
    <citation type="submission" date="2024-11" db="EMBL/GenBank/DDBJ databases">
        <title>Chromosome-level genome assembly of Eucalyptus globulus Labill. provides insights into its genome evolution.</title>
        <authorList>
            <person name="Li X."/>
        </authorList>
    </citation>
    <scope>NUCLEOTIDE SEQUENCE [LARGE SCALE GENOMIC DNA]</scope>
    <source>
        <strain evidence="9">CL2024</strain>
        <tissue evidence="9">Fresh tender leaves</tissue>
    </source>
</reference>
<keyword evidence="5" id="KW-0255">Endonuclease</keyword>
<dbReference type="InterPro" id="IPR043502">
    <property type="entry name" value="DNA/RNA_pol_sf"/>
</dbReference>
<evidence type="ECO:0000256" key="6">
    <source>
        <dbReference type="ARBA" id="ARBA00022801"/>
    </source>
</evidence>
<evidence type="ECO:0000256" key="1">
    <source>
        <dbReference type="ARBA" id="ARBA00022670"/>
    </source>
</evidence>
<evidence type="ECO:0000256" key="2">
    <source>
        <dbReference type="ARBA" id="ARBA00022679"/>
    </source>
</evidence>
<dbReference type="GO" id="GO:0006508">
    <property type="term" value="P:proteolysis"/>
    <property type="evidence" value="ECO:0007669"/>
    <property type="project" value="UniProtKB-KW"/>
</dbReference>
<dbReference type="GO" id="GO:0004519">
    <property type="term" value="F:endonuclease activity"/>
    <property type="evidence" value="ECO:0007669"/>
    <property type="project" value="UniProtKB-KW"/>
</dbReference>
<organism evidence="9 10">
    <name type="scientific">Eucalyptus globulus</name>
    <name type="common">Tasmanian blue gum</name>
    <dbReference type="NCBI Taxonomy" id="34317"/>
    <lineage>
        <taxon>Eukaryota</taxon>
        <taxon>Viridiplantae</taxon>
        <taxon>Streptophyta</taxon>
        <taxon>Embryophyta</taxon>
        <taxon>Tracheophyta</taxon>
        <taxon>Spermatophyta</taxon>
        <taxon>Magnoliopsida</taxon>
        <taxon>eudicotyledons</taxon>
        <taxon>Gunneridae</taxon>
        <taxon>Pentapetalae</taxon>
        <taxon>rosids</taxon>
        <taxon>malvids</taxon>
        <taxon>Myrtales</taxon>
        <taxon>Myrtaceae</taxon>
        <taxon>Myrtoideae</taxon>
        <taxon>Eucalypteae</taxon>
        <taxon>Eucalyptus</taxon>
    </lineage>
</organism>
<keyword evidence="4" id="KW-0540">Nuclease</keyword>
<dbReference type="CDD" id="cd01647">
    <property type="entry name" value="RT_LTR"/>
    <property type="match status" value="1"/>
</dbReference>
<evidence type="ECO:0000256" key="3">
    <source>
        <dbReference type="ARBA" id="ARBA00022695"/>
    </source>
</evidence>
<dbReference type="SUPFAM" id="SSF53098">
    <property type="entry name" value="Ribonuclease H-like"/>
    <property type="match status" value="1"/>
</dbReference>
<dbReference type="InterPro" id="IPR012337">
    <property type="entry name" value="RNaseH-like_sf"/>
</dbReference>
<dbReference type="Gene3D" id="3.30.420.10">
    <property type="entry name" value="Ribonuclease H-like superfamily/Ribonuclease H"/>
    <property type="match status" value="1"/>
</dbReference>
<evidence type="ECO:0000313" key="10">
    <source>
        <dbReference type="Proteomes" id="UP001634007"/>
    </source>
</evidence>
<evidence type="ECO:0000256" key="4">
    <source>
        <dbReference type="ARBA" id="ARBA00022722"/>
    </source>
</evidence>
<keyword evidence="7" id="KW-0695">RNA-directed DNA polymerase</keyword>
<dbReference type="GO" id="GO:0008233">
    <property type="term" value="F:peptidase activity"/>
    <property type="evidence" value="ECO:0007669"/>
    <property type="project" value="UniProtKB-KW"/>
</dbReference>
<dbReference type="PANTHER" id="PTHR37984">
    <property type="entry name" value="PROTEIN CBG26694"/>
    <property type="match status" value="1"/>
</dbReference>
<feature type="domain" description="Integrase catalytic" evidence="8">
    <location>
        <begin position="76"/>
        <end position="246"/>
    </location>
</feature>
<dbReference type="InterPro" id="IPR036397">
    <property type="entry name" value="RNaseH_sf"/>
</dbReference>
<protein>
    <recommendedName>
        <fullName evidence="8">Integrase catalytic domain-containing protein</fullName>
    </recommendedName>
</protein>
<dbReference type="InterPro" id="IPR050951">
    <property type="entry name" value="Retrovirus_Pol_polyprotein"/>
</dbReference>
<dbReference type="PANTHER" id="PTHR37984:SF5">
    <property type="entry name" value="PROTEIN NYNRIN-LIKE"/>
    <property type="match status" value="1"/>
</dbReference>
<dbReference type="InterPro" id="IPR001584">
    <property type="entry name" value="Integrase_cat-core"/>
</dbReference>
<keyword evidence="10" id="KW-1185">Reference proteome</keyword>
<dbReference type="FunFam" id="3.10.10.10:FF:000007">
    <property type="entry name" value="Retrovirus-related Pol polyprotein from transposon 17.6-like Protein"/>
    <property type="match status" value="1"/>
</dbReference>
<keyword evidence="3" id="KW-0548">Nucleotidyltransferase</keyword>
<dbReference type="GO" id="GO:0003964">
    <property type="term" value="F:RNA-directed DNA polymerase activity"/>
    <property type="evidence" value="ECO:0007669"/>
    <property type="project" value="UniProtKB-KW"/>
</dbReference>
<dbReference type="InterPro" id="IPR000477">
    <property type="entry name" value="RT_dom"/>
</dbReference>
<gene>
    <name evidence="9" type="ORF">ACJRO7_031963</name>
</gene>